<protein>
    <submittedName>
        <fullName evidence="1">Uncharacterized protein</fullName>
    </submittedName>
</protein>
<evidence type="ECO:0000313" key="2">
    <source>
        <dbReference type="Proteomes" id="UP000054560"/>
    </source>
</evidence>
<evidence type="ECO:0000313" key="1">
    <source>
        <dbReference type="EMBL" id="KNC78432.1"/>
    </source>
</evidence>
<name>A0A0L0FNN0_9EUKA</name>
<sequence length="54" mass="5924">LGAKVVLISFVAPERMGDWLTKQSMPADAFLMLGDGSDTKKIYRAYGMQACGFH</sequence>
<dbReference type="RefSeq" id="XP_014152334.1">
    <property type="nucleotide sequence ID" value="XM_014296859.1"/>
</dbReference>
<organism evidence="1 2">
    <name type="scientific">Sphaeroforma arctica JP610</name>
    <dbReference type="NCBI Taxonomy" id="667725"/>
    <lineage>
        <taxon>Eukaryota</taxon>
        <taxon>Ichthyosporea</taxon>
        <taxon>Ichthyophonida</taxon>
        <taxon>Sphaeroforma</taxon>
    </lineage>
</organism>
<gene>
    <name evidence="1" type="ORF">SARC_09132</name>
</gene>
<dbReference type="GeneID" id="25909636"/>
<proteinExistence type="predicted"/>
<dbReference type="Proteomes" id="UP000054560">
    <property type="component" value="Unassembled WGS sequence"/>
</dbReference>
<feature type="non-terminal residue" evidence="1">
    <location>
        <position position="1"/>
    </location>
</feature>
<accession>A0A0L0FNN0</accession>
<keyword evidence="2" id="KW-1185">Reference proteome</keyword>
<dbReference type="AlphaFoldDB" id="A0A0L0FNN0"/>
<reference evidence="1 2" key="1">
    <citation type="submission" date="2011-02" db="EMBL/GenBank/DDBJ databases">
        <title>The Genome Sequence of Sphaeroforma arctica JP610.</title>
        <authorList>
            <consortium name="The Broad Institute Genome Sequencing Platform"/>
            <person name="Russ C."/>
            <person name="Cuomo C."/>
            <person name="Young S.K."/>
            <person name="Zeng Q."/>
            <person name="Gargeya S."/>
            <person name="Alvarado L."/>
            <person name="Berlin A."/>
            <person name="Chapman S.B."/>
            <person name="Chen Z."/>
            <person name="Freedman E."/>
            <person name="Gellesch M."/>
            <person name="Goldberg J."/>
            <person name="Griggs A."/>
            <person name="Gujja S."/>
            <person name="Heilman E."/>
            <person name="Heiman D."/>
            <person name="Howarth C."/>
            <person name="Mehta T."/>
            <person name="Neiman D."/>
            <person name="Pearson M."/>
            <person name="Roberts A."/>
            <person name="Saif S."/>
            <person name="Shea T."/>
            <person name="Shenoy N."/>
            <person name="Sisk P."/>
            <person name="Stolte C."/>
            <person name="Sykes S."/>
            <person name="White J."/>
            <person name="Yandava C."/>
            <person name="Burger G."/>
            <person name="Gray M.W."/>
            <person name="Holland P.W.H."/>
            <person name="King N."/>
            <person name="Lang F.B.F."/>
            <person name="Roger A.J."/>
            <person name="Ruiz-Trillo I."/>
            <person name="Haas B."/>
            <person name="Nusbaum C."/>
            <person name="Birren B."/>
        </authorList>
    </citation>
    <scope>NUCLEOTIDE SEQUENCE [LARGE SCALE GENOMIC DNA]</scope>
    <source>
        <strain evidence="1 2">JP610</strain>
    </source>
</reference>
<dbReference type="EMBL" id="KQ242489">
    <property type="protein sequence ID" value="KNC78432.1"/>
    <property type="molecule type" value="Genomic_DNA"/>
</dbReference>